<organism evidence="2 3">
    <name type="scientific">Spirosoma pollinicola</name>
    <dbReference type="NCBI Taxonomy" id="2057025"/>
    <lineage>
        <taxon>Bacteria</taxon>
        <taxon>Pseudomonadati</taxon>
        <taxon>Bacteroidota</taxon>
        <taxon>Cytophagia</taxon>
        <taxon>Cytophagales</taxon>
        <taxon>Cytophagaceae</taxon>
        <taxon>Spirosoma</taxon>
    </lineage>
</organism>
<evidence type="ECO:0000256" key="1">
    <source>
        <dbReference type="SAM" id="SignalP"/>
    </source>
</evidence>
<evidence type="ECO:0000313" key="2">
    <source>
        <dbReference type="EMBL" id="AUD03031.1"/>
    </source>
</evidence>
<dbReference type="AlphaFoldDB" id="A0A2K8YZK2"/>
<gene>
    <name evidence="2" type="ORF">CWM47_15025</name>
</gene>
<keyword evidence="3" id="KW-1185">Reference proteome</keyword>
<dbReference type="KEGG" id="spir:CWM47_15025"/>
<accession>A0A2K8YZK2</accession>
<dbReference type="OrthoDB" id="950437at2"/>
<evidence type="ECO:0000313" key="3">
    <source>
        <dbReference type="Proteomes" id="UP000232883"/>
    </source>
</evidence>
<sequence length="196" mass="22221">MKCLLLILSLLTYELHAQADVRGLGNYLIGATTPDSLKKTDFEEEQALVKGTIALPCTHIRVFKATTIDISGILVSDLFLYFYDNVLFKLSCTYTDTLNTAFVLKHGEGKSLPRISVQYCVRREDKLMLIGRRIWQKGDFAAVLIQAEGYNASCRLEEVDRLTISSQRILALASDCELPNPYPFMEEFDSRLNERL</sequence>
<dbReference type="Proteomes" id="UP000232883">
    <property type="component" value="Chromosome"/>
</dbReference>
<reference evidence="2 3" key="1">
    <citation type="submission" date="2017-11" db="EMBL/GenBank/DDBJ databases">
        <title>Taxonomic description and genome sequences of Spirosoma HA7 sp. nov., isolated from pollen microhabitat of Corylus avellana.</title>
        <authorList>
            <person name="Ambika Manirajan B."/>
            <person name="Suarez C."/>
            <person name="Ratering S."/>
            <person name="Geissler-Plaum R."/>
            <person name="Cardinale M."/>
            <person name="Sylvia S."/>
        </authorList>
    </citation>
    <scope>NUCLEOTIDE SEQUENCE [LARGE SCALE GENOMIC DNA]</scope>
    <source>
        <strain evidence="2 3">HA7</strain>
    </source>
</reference>
<keyword evidence="1" id="KW-0732">Signal</keyword>
<feature type="signal peptide" evidence="1">
    <location>
        <begin position="1"/>
        <end position="19"/>
    </location>
</feature>
<protein>
    <submittedName>
        <fullName evidence="2">Uncharacterized protein</fullName>
    </submittedName>
</protein>
<proteinExistence type="predicted"/>
<dbReference type="EMBL" id="CP025096">
    <property type="protein sequence ID" value="AUD03031.1"/>
    <property type="molecule type" value="Genomic_DNA"/>
</dbReference>
<name>A0A2K8YZK2_9BACT</name>
<dbReference type="RefSeq" id="WP_100988870.1">
    <property type="nucleotide sequence ID" value="NZ_CP025096.1"/>
</dbReference>
<feature type="chain" id="PRO_5014868914" evidence="1">
    <location>
        <begin position="20"/>
        <end position="196"/>
    </location>
</feature>